<dbReference type="InterPro" id="IPR027417">
    <property type="entry name" value="P-loop_NTPase"/>
</dbReference>
<evidence type="ECO:0000313" key="2">
    <source>
        <dbReference type="Proteomes" id="UP001212263"/>
    </source>
</evidence>
<dbReference type="EMBL" id="JAQMRD010000034">
    <property type="protein sequence ID" value="MDB9224914.1"/>
    <property type="molecule type" value="Genomic_DNA"/>
</dbReference>
<proteinExistence type="predicted"/>
<dbReference type="RefSeq" id="WP_229032388.1">
    <property type="nucleotide sequence ID" value="NZ_JADMUD010000015.1"/>
</dbReference>
<dbReference type="Proteomes" id="UP001212263">
    <property type="component" value="Unassembled WGS sequence"/>
</dbReference>
<comment type="caution">
    <text evidence="1">The sequence shown here is derived from an EMBL/GenBank/DDBJ whole genome shotgun (WGS) entry which is preliminary data.</text>
</comment>
<organism evidence="1 2">
    <name type="scientific">Odoribacter splanchnicus</name>
    <dbReference type="NCBI Taxonomy" id="28118"/>
    <lineage>
        <taxon>Bacteria</taxon>
        <taxon>Pseudomonadati</taxon>
        <taxon>Bacteroidota</taxon>
        <taxon>Bacteroidia</taxon>
        <taxon>Bacteroidales</taxon>
        <taxon>Odoribacteraceae</taxon>
        <taxon>Odoribacter</taxon>
    </lineage>
</organism>
<evidence type="ECO:0000313" key="1">
    <source>
        <dbReference type="EMBL" id="MDB9224914.1"/>
    </source>
</evidence>
<protein>
    <recommendedName>
        <fullName evidence="3">Terminase</fullName>
    </recommendedName>
</protein>
<name>A0AAW6FQ39_9BACT</name>
<dbReference type="AlphaFoldDB" id="A0AAW6FQ39"/>
<dbReference type="Gene3D" id="3.40.50.300">
    <property type="entry name" value="P-loop containing nucleotide triphosphate hydrolases"/>
    <property type="match status" value="1"/>
</dbReference>
<reference evidence="1" key="1">
    <citation type="submission" date="2023-01" db="EMBL/GenBank/DDBJ databases">
        <title>Human gut microbiome strain richness.</title>
        <authorList>
            <person name="Chen-Liaw A."/>
        </authorList>
    </citation>
    <scope>NUCLEOTIDE SEQUENCE</scope>
    <source>
        <strain evidence="1">RTP21484st1_B7_RTP21484_190118</strain>
    </source>
</reference>
<evidence type="ECO:0008006" key="3">
    <source>
        <dbReference type="Google" id="ProtNLM"/>
    </source>
</evidence>
<sequence>MNLSTEIKKQYFNTPQMEAMYIAANTTVIVGGRRLGKSHGFGAPFLLRNMKHMPGSSGGVVGTSYQQLLTRTLPGTLNALRQWNIQRDVHYYIGRKPPLSANFKEPVIPPASYDNSVIFWNGTILRLISQDRPGTSNSLTLDWGLFDEAKFLNFDKLKDETFPAMGGYSPKFRDCPWYRSKLIISDMPTTKKGSWFLVYKNMMDEELIETIAYLVVEKFRIQTKAKSEGWTDSMQRYYRQIVSEMARLRSVAILYREWSSIQNLALLGEKYIRDLKRDLPPMVFLTSVMSKRITKLLGGFYSNLSEKHYYSDFNNSYLDNCGYDFDKLQDESCLQDGDLDFDRPICIAFDYNANINWIVCGQDVSLQMRTLNSFFVKYERKLREVIQDFCKYYRFHRTREVVYYFDSTAIGNNYAVNGDDFAATVQDEFQKQGWRVCPVYIGQPMPHREKHKMINESFIGQGNYLYPQINKAHNEALILAMEQAGVRIGTKGFEKDKSGEKYAETEEDLLQYRTDGTDAWDTLFIGMNKFPHQSGSMFGLVSMMK</sequence>
<accession>A0AAW6FQ39</accession>
<gene>
    <name evidence="1" type="ORF">PN645_18220</name>
</gene>